<comment type="caution">
    <text evidence="5">The sequence shown here is derived from an EMBL/GenBank/DDBJ whole genome shotgun (WGS) entry which is preliminary data.</text>
</comment>
<keyword evidence="6" id="KW-1185">Reference proteome</keyword>
<evidence type="ECO:0000256" key="1">
    <source>
        <dbReference type="ARBA" id="ARBA00004604"/>
    </source>
</evidence>
<name>A0A8H3TT46_9TREE</name>
<evidence type="ECO:0000256" key="4">
    <source>
        <dbReference type="SAM" id="MobiDB-lite"/>
    </source>
</evidence>
<dbReference type="Gene3D" id="2.80.10.50">
    <property type="match status" value="1"/>
</dbReference>
<sequence length="306" mass="33538">MSGTVSKKLKFKGDKVKKKKKTGHKTTEGDDGLAEIESGNATDWIFPSNILEVTGPAFIILPSKPLTCLAWDSVRQRVYAAPITLPVAPEGAEELSENEIMEVVEPTDMNQVWVVSRLSGSEDVISLRSSSGTFLTAAPSGALSASTPSRGPLESFSPTLSEGSPGRPTFFLRSNSHKYLSVYAPDVKPAEGTTTTKYELRGDIESPGDMESWKVKCQREFVLKARIEALGGPKGKKRTADGAGYVENAGTLEDEQERNRKYQTWGSGVSVVSHDDRREIKKARKEGRISEAMLDRRAKLKHDKFC</sequence>
<dbReference type="GO" id="GO:0005730">
    <property type="term" value="C:nucleolus"/>
    <property type="evidence" value="ECO:0007669"/>
    <property type="project" value="UniProtKB-SubCell"/>
</dbReference>
<keyword evidence="3" id="KW-0539">Nucleus</keyword>
<proteinExistence type="inferred from homology"/>
<organism evidence="5 6">
    <name type="scientific">Naganishia liquefaciens</name>
    <dbReference type="NCBI Taxonomy" id="104408"/>
    <lineage>
        <taxon>Eukaryota</taxon>
        <taxon>Fungi</taxon>
        <taxon>Dikarya</taxon>
        <taxon>Basidiomycota</taxon>
        <taxon>Agaricomycotina</taxon>
        <taxon>Tremellomycetes</taxon>
        <taxon>Filobasidiales</taxon>
        <taxon>Filobasidiaceae</taxon>
        <taxon>Naganishia</taxon>
    </lineage>
</organism>
<feature type="compositionally biased region" description="Basic residues" evidence="4">
    <location>
        <begin position="7"/>
        <end position="24"/>
    </location>
</feature>
<dbReference type="Pfam" id="PF06229">
    <property type="entry name" value="FRG1"/>
    <property type="match status" value="1"/>
</dbReference>
<dbReference type="PANTHER" id="PTHR12928">
    <property type="entry name" value="FRG1 PROTEIN"/>
    <property type="match status" value="1"/>
</dbReference>
<dbReference type="AlphaFoldDB" id="A0A8H3TT46"/>
<evidence type="ECO:0000256" key="2">
    <source>
        <dbReference type="ARBA" id="ARBA00010878"/>
    </source>
</evidence>
<dbReference type="PANTHER" id="PTHR12928:SF0">
    <property type="entry name" value="FSHD REGION GENE 1"/>
    <property type="match status" value="1"/>
</dbReference>
<reference evidence="5" key="1">
    <citation type="submission" date="2020-07" db="EMBL/GenBank/DDBJ databases">
        <title>Draft Genome Sequence of a Deep-Sea Yeast, Naganishia (Cryptococcus) liquefaciens strain N6.</title>
        <authorList>
            <person name="Han Y.W."/>
            <person name="Kajitani R."/>
            <person name="Morimoto H."/>
            <person name="Parhat M."/>
            <person name="Tsubouchi H."/>
            <person name="Bakenova O."/>
            <person name="Ogata M."/>
            <person name="Argunhan B."/>
            <person name="Aoki R."/>
            <person name="Kajiwara S."/>
            <person name="Itoh T."/>
            <person name="Iwasaki H."/>
        </authorList>
    </citation>
    <scope>NUCLEOTIDE SEQUENCE</scope>
    <source>
        <strain evidence="5">N6</strain>
    </source>
</reference>
<evidence type="ECO:0000313" key="6">
    <source>
        <dbReference type="Proteomes" id="UP000620104"/>
    </source>
</evidence>
<comment type="similarity">
    <text evidence="2">Belongs to the FRG1 family.</text>
</comment>
<accession>A0A8H3TT46</accession>
<dbReference type="InterPro" id="IPR008999">
    <property type="entry name" value="Actin-crosslinking"/>
</dbReference>
<dbReference type="Proteomes" id="UP000620104">
    <property type="component" value="Unassembled WGS sequence"/>
</dbReference>
<feature type="region of interest" description="Disordered" evidence="4">
    <location>
        <begin position="138"/>
        <end position="166"/>
    </location>
</feature>
<dbReference type="OrthoDB" id="5539371at2759"/>
<evidence type="ECO:0000313" key="5">
    <source>
        <dbReference type="EMBL" id="GHJ86702.1"/>
    </source>
</evidence>
<dbReference type="EMBL" id="BLZA01000019">
    <property type="protein sequence ID" value="GHJ86702.1"/>
    <property type="molecule type" value="Genomic_DNA"/>
</dbReference>
<protein>
    <recommendedName>
        <fullName evidence="7">Protein FRG1</fullName>
    </recommendedName>
</protein>
<feature type="region of interest" description="Disordered" evidence="4">
    <location>
        <begin position="1"/>
        <end position="34"/>
    </location>
</feature>
<dbReference type="GO" id="GO:0051015">
    <property type="term" value="F:actin filament binding"/>
    <property type="evidence" value="ECO:0007669"/>
    <property type="project" value="TreeGrafter"/>
</dbReference>
<evidence type="ECO:0000256" key="3">
    <source>
        <dbReference type="ARBA" id="ARBA00023242"/>
    </source>
</evidence>
<dbReference type="GO" id="GO:0071013">
    <property type="term" value="C:catalytic step 2 spliceosome"/>
    <property type="evidence" value="ECO:0007669"/>
    <property type="project" value="TreeGrafter"/>
</dbReference>
<comment type="subcellular location">
    <subcellularLocation>
        <location evidence="1">Nucleus</location>
        <location evidence="1">Nucleolus</location>
    </subcellularLocation>
</comment>
<dbReference type="CDD" id="cd23339">
    <property type="entry name" value="beta-trefoil_FSCN_fungal_FRG1-like"/>
    <property type="match status" value="1"/>
</dbReference>
<gene>
    <name evidence="5" type="ORF">NliqN6_3104</name>
</gene>
<dbReference type="InterPro" id="IPR010414">
    <property type="entry name" value="FRG1"/>
</dbReference>
<evidence type="ECO:0008006" key="7">
    <source>
        <dbReference type="Google" id="ProtNLM"/>
    </source>
</evidence>
<dbReference type="SUPFAM" id="SSF50405">
    <property type="entry name" value="Actin-crosslinking proteins"/>
    <property type="match status" value="1"/>
</dbReference>